<accession>A0A0F9GMX3</accession>
<dbReference type="EMBL" id="LAZR01019616">
    <property type="protein sequence ID" value="KKL91881.1"/>
    <property type="molecule type" value="Genomic_DNA"/>
</dbReference>
<comment type="caution">
    <text evidence="1">The sequence shown here is derived from an EMBL/GenBank/DDBJ whole genome shotgun (WGS) entry which is preliminary data.</text>
</comment>
<gene>
    <name evidence="1" type="ORF">LCGC14_1890340</name>
</gene>
<protein>
    <submittedName>
        <fullName evidence="1">Uncharacterized protein</fullName>
    </submittedName>
</protein>
<evidence type="ECO:0000313" key="1">
    <source>
        <dbReference type="EMBL" id="KKL91881.1"/>
    </source>
</evidence>
<feature type="non-terminal residue" evidence="1">
    <location>
        <position position="60"/>
    </location>
</feature>
<reference evidence="1" key="1">
    <citation type="journal article" date="2015" name="Nature">
        <title>Complex archaea that bridge the gap between prokaryotes and eukaryotes.</title>
        <authorList>
            <person name="Spang A."/>
            <person name="Saw J.H."/>
            <person name="Jorgensen S.L."/>
            <person name="Zaremba-Niedzwiedzka K."/>
            <person name="Martijn J."/>
            <person name="Lind A.E."/>
            <person name="van Eijk R."/>
            <person name="Schleper C."/>
            <person name="Guy L."/>
            <person name="Ettema T.J."/>
        </authorList>
    </citation>
    <scope>NUCLEOTIDE SEQUENCE</scope>
</reference>
<organism evidence="1">
    <name type="scientific">marine sediment metagenome</name>
    <dbReference type="NCBI Taxonomy" id="412755"/>
    <lineage>
        <taxon>unclassified sequences</taxon>
        <taxon>metagenomes</taxon>
        <taxon>ecological metagenomes</taxon>
    </lineage>
</organism>
<name>A0A0F9GMX3_9ZZZZ</name>
<sequence length="60" mass="6872">MDVLYRVADWGTIYENSASRKCQRLLWVPIPNKHDSDGYTELVVEHPNGPAHYGCWVALV</sequence>
<dbReference type="AlphaFoldDB" id="A0A0F9GMX3"/>
<proteinExistence type="predicted"/>